<evidence type="ECO:0000256" key="1">
    <source>
        <dbReference type="SAM" id="MobiDB-lite"/>
    </source>
</evidence>
<feature type="region of interest" description="Disordered" evidence="1">
    <location>
        <begin position="28"/>
        <end position="71"/>
    </location>
</feature>
<reference evidence="2" key="1">
    <citation type="submission" date="2019-08" db="EMBL/GenBank/DDBJ databases">
        <authorList>
            <person name="Kucharzyk K."/>
            <person name="Murdoch R.W."/>
            <person name="Higgins S."/>
            <person name="Loffler F."/>
        </authorList>
    </citation>
    <scope>NUCLEOTIDE SEQUENCE</scope>
</reference>
<dbReference type="AlphaFoldDB" id="A0A644YM97"/>
<proteinExistence type="predicted"/>
<gene>
    <name evidence="2" type="ORF">SDC9_76090</name>
</gene>
<feature type="compositionally biased region" description="Basic and acidic residues" evidence="1">
    <location>
        <begin position="89"/>
        <end position="100"/>
    </location>
</feature>
<feature type="compositionally biased region" description="Basic and acidic residues" evidence="1">
    <location>
        <begin position="109"/>
        <end position="150"/>
    </location>
</feature>
<comment type="caution">
    <text evidence="2">The sequence shown here is derived from an EMBL/GenBank/DDBJ whole genome shotgun (WGS) entry which is preliminary data.</text>
</comment>
<sequence length="190" mass="21233">MRKGWGRRRAYACHAADAVVNLREYHTDAHQHEEKEDHIGDGDAHQAAEAGKRDSQNNYNDAEEDLIDAPGRLADEASRRYLPKLRTVHEEEYRGDDRGRLAVGVGDDVGDRHVGTHVDARPDPQSERKADRVRADRPDEPCRHAKDRGVADGAHNADAAVPGSDERADHKRPGKASVREIIALHVRDRL</sequence>
<evidence type="ECO:0000313" key="2">
    <source>
        <dbReference type="EMBL" id="MPM29550.1"/>
    </source>
</evidence>
<feature type="region of interest" description="Disordered" evidence="1">
    <location>
        <begin position="89"/>
        <end position="178"/>
    </location>
</feature>
<dbReference type="EMBL" id="VSSQ01005541">
    <property type="protein sequence ID" value="MPM29550.1"/>
    <property type="molecule type" value="Genomic_DNA"/>
</dbReference>
<protein>
    <submittedName>
        <fullName evidence="2">Uncharacterized protein</fullName>
    </submittedName>
</protein>
<name>A0A644YM97_9ZZZZ</name>
<organism evidence="2">
    <name type="scientific">bioreactor metagenome</name>
    <dbReference type="NCBI Taxonomy" id="1076179"/>
    <lineage>
        <taxon>unclassified sequences</taxon>
        <taxon>metagenomes</taxon>
        <taxon>ecological metagenomes</taxon>
    </lineage>
</organism>
<feature type="compositionally biased region" description="Basic and acidic residues" evidence="1">
    <location>
        <begin position="28"/>
        <end position="55"/>
    </location>
</feature>
<accession>A0A644YM97</accession>